<dbReference type="Gene3D" id="3.40.50.2300">
    <property type="match status" value="1"/>
</dbReference>
<evidence type="ECO:0000313" key="12">
    <source>
        <dbReference type="EMBL" id="MCO6051781.1"/>
    </source>
</evidence>
<feature type="domain" description="PAC" evidence="11">
    <location>
        <begin position="230"/>
        <end position="282"/>
    </location>
</feature>
<dbReference type="InterPro" id="IPR001610">
    <property type="entry name" value="PAC"/>
</dbReference>
<dbReference type="CDD" id="cd06170">
    <property type="entry name" value="LuxR_C_like"/>
    <property type="match status" value="1"/>
</dbReference>
<dbReference type="InterPro" id="IPR036388">
    <property type="entry name" value="WH-like_DNA-bd_sf"/>
</dbReference>
<keyword evidence="6" id="KW-0238">DNA-binding</keyword>
<dbReference type="PROSITE" id="PS50112">
    <property type="entry name" value="PAS"/>
    <property type="match status" value="3"/>
</dbReference>
<dbReference type="InterPro" id="IPR052162">
    <property type="entry name" value="Sensor_kinase/Photoreceptor"/>
</dbReference>
<name>A0ABT1CC80_9HYPH</name>
<dbReference type="InterPro" id="IPR001789">
    <property type="entry name" value="Sig_transdc_resp-reg_receiver"/>
</dbReference>
<dbReference type="SUPFAM" id="SSF55785">
    <property type="entry name" value="PYP-like sensor domain (PAS domain)"/>
    <property type="match status" value="3"/>
</dbReference>
<dbReference type="InterPro" id="IPR013656">
    <property type="entry name" value="PAS_4"/>
</dbReference>
<dbReference type="InterPro" id="IPR013655">
    <property type="entry name" value="PAS_fold_3"/>
</dbReference>
<dbReference type="Proteomes" id="UP001205906">
    <property type="component" value="Unassembled WGS sequence"/>
</dbReference>
<dbReference type="SUPFAM" id="SSF46894">
    <property type="entry name" value="C-terminal effector domain of the bipartite response regulators"/>
    <property type="match status" value="1"/>
</dbReference>
<evidence type="ECO:0000259" key="8">
    <source>
        <dbReference type="PROSITE" id="PS50043"/>
    </source>
</evidence>
<feature type="domain" description="Response regulatory" evidence="9">
    <location>
        <begin position="406"/>
        <end position="521"/>
    </location>
</feature>
<dbReference type="PROSITE" id="PS50110">
    <property type="entry name" value="RESPONSE_REGULATORY"/>
    <property type="match status" value="1"/>
</dbReference>
<dbReference type="SUPFAM" id="SSF52172">
    <property type="entry name" value="CheY-like"/>
    <property type="match status" value="1"/>
</dbReference>
<evidence type="ECO:0000256" key="5">
    <source>
        <dbReference type="ARBA" id="ARBA00022777"/>
    </source>
</evidence>
<dbReference type="NCBIfam" id="TIGR00229">
    <property type="entry name" value="sensory_box"/>
    <property type="match status" value="3"/>
</dbReference>
<dbReference type="SMART" id="SM00086">
    <property type="entry name" value="PAC"/>
    <property type="match status" value="3"/>
</dbReference>
<dbReference type="PROSITE" id="PS50113">
    <property type="entry name" value="PAC"/>
    <property type="match status" value="3"/>
</dbReference>
<dbReference type="InterPro" id="IPR016032">
    <property type="entry name" value="Sig_transdc_resp-reg_C-effctor"/>
</dbReference>
<evidence type="ECO:0000256" key="7">
    <source>
        <dbReference type="PROSITE-ProRule" id="PRU00169"/>
    </source>
</evidence>
<reference evidence="12 13" key="1">
    <citation type="submission" date="2022-06" db="EMBL/GenBank/DDBJ databases">
        <title>Mesorhizobium sp. strain RP14 Genome sequencing and assembly.</title>
        <authorList>
            <person name="Kim I."/>
        </authorList>
    </citation>
    <scope>NUCLEOTIDE SEQUENCE [LARGE SCALE GENOMIC DNA]</scope>
    <source>
        <strain evidence="13">RP14(2022)</strain>
    </source>
</reference>
<feature type="domain" description="PAS" evidence="10">
    <location>
        <begin position="154"/>
        <end position="218"/>
    </location>
</feature>
<dbReference type="InterPro" id="IPR035965">
    <property type="entry name" value="PAS-like_dom_sf"/>
</dbReference>
<dbReference type="Gene3D" id="3.30.450.20">
    <property type="entry name" value="PAS domain"/>
    <property type="match status" value="3"/>
</dbReference>
<evidence type="ECO:0000256" key="1">
    <source>
        <dbReference type="ARBA" id="ARBA00000085"/>
    </source>
</evidence>
<keyword evidence="4" id="KW-0808">Transferase</keyword>
<dbReference type="EMBL" id="JAMXQS010000009">
    <property type="protein sequence ID" value="MCO6051781.1"/>
    <property type="molecule type" value="Genomic_DNA"/>
</dbReference>
<feature type="domain" description="PAC" evidence="11">
    <location>
        <begin position="358"/>
        <end position="411"/>
    </location>
</feature>
<feature type="domain" description="PAS" evidence="10">
    <location>
        <begin position="283"/>
        <end position="356"/>
    </location>
</feature>
<evidence type="ECO:0000259" key="10">
    <source>
        <dbReference type="PROSITE" id="PS50112"/>
    </source>
</evidence>
<evidence type="ECO:0000256" key="6">
    <source>
        <dbReference type="ARBA" id="ARBA00023125"/>
    </source>
</evidence>
<accession>A0ABT1CC80</accession>
<dbReference type="Pfam" id="PF00196">
    <property type="entry name" value="GerE"/>
    <property type="match status" value="1"/>
</dbReference>
<dbReference type="PROSITE" id="PS50043">
    <property type="entry name" value="HTH_LUXR_2"/>
    <property type="match status" value="1"/>
</dbReference>
<keyword evidence="5" id="KW-0418">Kinase</keyword>
<keyword evidence="3 7" id="KW-0597">Phosphoprotein</keyword>
<evidence type="ECO:0000256" key="4">
    <source>
        <dbReference type="ARBA" id="ARBA00022679"/>
    </source>
</evidence>
<comment type="caution">
    <text evidence="12">The sequence shown here is derived from an EMBL/GenBank/DDBJ whole genome shotgun (WGS) entry which is preliminary data.</text>
</comment>
<dbReference type="SMART" id="SM00421">
    <property type="entry name" value="HTH_LUXR"/>
    <property type="match status" value="1"/>
</dbReference>
<dbReference type="InterPro" id="IPR000014">
    <property type="entry name" value="PAS"/>
</dbReference>
<dbReference type="CDD" id="cd00130">
    <property type="entry name" value="PAS"/>
    <property type="match status" value="3"/>
</dbReference>
<feature type="domain" description="HTH luxR-type" evidence="8">
    <location>
        <begin position="536"/>
        <end position="601"/>
    </location>
</feature>
<dbReference type="Pfam" id="PF08448">
    <property type="entry name" value="PAS_4"/>
    <property type="match status" value="1"/>
</dbReference>
<dbReference type="PANTHER" id="PTHR43304">
    <property type="entry name" value="PHYTOCHROME-LIKE PROTEIN CPH1"/>
    <property type="match status" value="1"/>
</dbReference>
<organism evidence="12 13">
    <name type="scientific">Mesorhizobium liriopis</name>
    <dbReference type="NCBI Taxonomy" id="2953882"/>
    <lineage>
        <taxon>Bacteria</taxon>
        <taxon>Pseudomonadati</taxon>
        <taxon>Pseudomonadota</taxon>
        <taxon>Alphaproteobacteria</taxon>
        <taxon>Hyphomicrobiales</taxon>
        <taxon>Phyllobacteriaceae</taxon>
        <taxon>Mesorhizobium</taxon>
    </lineage>
</organism>
<proteinExistence type="predicted"/>
<evidence type="ECO:0000256" key="2">
    <source>
        <dbReference type="ARBA" id="ARBA00012438"/>
    </source>
</evidence>
<evidence type="ECO:0000313" key="13">
    <source>
        <dbReference type="Proteomes" id="UP001205906"/>
    </source>
</evidence>
<dbReference type="InterPro" id="IPR011006">
    <property type="entry name" value="CheY-like_superfamily"/>
</dbReference>
<dbReference type="Gene3D" id="1.10.10.10">
    <property type="entry name" value="Winged helix-like DNA-binding domain superfamily/Winged helix DNA-binding domain"/>
    <property type="match status" value="1"/>
</dbReference>
<feature type="domain" description="PAS" evidence="10">
    <location>
        <begin position="27"/>
        <end position="98"/>
    </location>
</feature>
<dbReference type="PANTHER" id="PTHR43304:SF1">
    <property type="entry name" value="PAC DOMAIN-CONTAINING PROTEIN"/>
    <property type="match status" value="1"/>
</dbReference>
<dbReference type="RefSeq" id="WP_252821696.1">
    <property type="nucleotide sequence ID" value="NZ_JAMXQS010000009.1"/>
</dbReference>
<dbReference type="InterPro" id="IPR000700">
    <property type="entry name" value="PAS-assoc_C"/>
</dbReference>
<comment type="catalytic activity">
    <reaction evidence="1">
        <text>ATP + protein L-histidine = ADP + protein N-phospho-L-histidine.</text>
        <dbReference type="EC" id="2.7.13.3"/>
    </reaction>
</comment>
<dbReference type="SMART" id="SM00091">
    <property type="entry name" value="PAS"/>
    <property type="match status" value="3"/>
</dbReference>
<gene>
    <name evidence="12" type="ORF">NGM99_18505</name>
</gene>
<dbReference type="PRINTS" id="PR00038">
    <property type="entry name" value="HTHLUXR"/>
</dbReference>
<keyword evidence="13" id="KW-1185">Reference proteome</keyword>
<evidence type="ECO:0000259" key="11">
    <source>
        <dbReference type="PROSITE" id="PS50113"/>
    </source>
</evidence>
<protein>
    <recommendedName>
        <fullName evidence="2">histidine kinase</fullName>
        <ecNumber evidence="2">2.7.13.3</ecNumber>
    </recommendedName>
</protein>
<dbReference type="Pfam" id="PF08447">
    <property type="entry name" value="PAS_3"/>
    <property type="match status" value="2"/>
</dbReference>
<evidence type="ECO:0000256" key="3">
    <source>
        <dbReference type="ARBA" id="ARBA00022553"/>
    </source>
</evidence>
<sequence>MTEQSPSTATTNGNGAAFTPHAARAGRARFLEANLSSIPDFIYAFDRQRRFAYANPAMLNLFGLSTAQMLGKTFDDLDYPPDLIRLLNGHIDRIFEEGVTIEDEVFFRSPTGRSAYFAYLWAPVRSEDGSIDLVVGVSRDTSERRAIEEALRRSEARLRAATELVGIGIYSWDPETGALDWDERLRAMWGLSADAPVDMTVYEAGIHPDDLPKVRQAIASCTDPAGNGHFRIEYRVVGRDDGVIRRIATEGRTSFAQGRAVGFIGAAIDVTTQRRAEAAIRASEAQFRSFAANSSNLIWIGDPAAGTITYRSAAFERIWGIPIEDAANDLSEWIKDVHPDDRQQVEHALATVAAGEVAQFEYRLVRPGDGSIRWLRDTSFPILDDGGAVSRIGGIVEDLTQEDIRHVYLVSSAPVEARKLATILRGQGFRTRIFETAAGFLDIAAVLAPGCVVVDLRTRKDEGLSVPRELKARSIALPILALDAEGADVTTAVAAMKAGAADYVISKDEASLPAALASAIAECQGAARPTTRDESAGARIARLTPREREVLIGLIDGGTNKVIAQKLGISPRTVELHRSQVMNRLNAGSLTELLQTALAAGLVPSPDESRAKRRST</sequence>
<dbReference type="EC" id="2.7.13.3" evidence="2"/>
<dbReference type="Pfam" id="PF00072">
    <property type="entry name" value="Response_reg"/>
    <property type="match status" value="1"/>
</dbReference>
<dbReference type="InterPro" id="IPR000792">
    <property type="entry name" value="Tscrpt_reg_LuxR_C"/>
</dbReference>
<evidence type="ECO:0000259" key="9">
    <source>
        <dbReference type="PROSITE" id="PS50110"/>
    </source>
</evidence>
<feature type="domain" description="PAC" evidence="11">
    <location>
        <begin position="101"/>
        <end position="153"/>
    </location>
</feature>
<feature type="modified residue" description="4-aspartylphosphate" evidence="7">
    <location>
        <position position="455"/>
    </location>
</feature>